<dbReference type="EC" id="3.1.-.-" evidence="2"/>
<comment type="caution">
    <text evidence="2">The sequence shown here is derived from an EMBL/GenBank/DDBJ whole genome shotgun (WGS) entry which is preliminary data.</text>
</comment>
<dbReference type="Gene3D" id="3.40.50.1010">
    <property type="entry name" value="5'-nuclease"/>
    <property type="match status" value="1"/>
</dbReference>
<proteinExistence type="predicted"/>
<dbReference type="Proteomes" id="UP000266178">
    <property type="component" value="Unassembled WGS sequence"/>
</dbReference>
<sequence>MRAVFDTQVYIRALQPNAYPVETALLRLWLDKRRFEVYTSQAQIEEIRRVSRRKIAQTRIGKAKFGALVKLLKSRAVTLTIPAKEIDEVVTADPSDDFILAIALKSKAQLLITDDKHIKPLRKIGHTQILTPAEALQKFGNTRV</sequence>
<evidence type="ECO:0000259" key="1">
    <source>
        <dbReference type="SMART" id="SM00670"/>
    </source>
</evidence>
<dbReference type="InterPro" id="IPR029060">
    <property type="entry name" value="PIN-like_dom_sf"/>
</dbReference>
<keyword evidence="2" id="KW-0378">Hydrolase</keyword>
<dbReference type="GO" id="GO:0004519">
    <property type="term" value="F:endonuclease activity"/>
    <property type="evidence" value="ECO:0007669"/>
    <property type="project" value="UniProtKB-KW"/>
</dbReference>
<keyword evidence="2" id="KW-0255">Endonuclease</keyword>
<dbReference type="EMBL" id="QWLB01000033">
    <property type="protein sequence ID" value="RIH91776.1"/>
    <property type="molecule type" value="Genomic_DNA"/>
</dbReference>
<name>A0A399F7Y2_9DEIN</name>
<dbReference type="SUPFAM" id="SSF88723">
    <property type="entry name" value="PIN domain-like"/>
    <property type="match status" value="1"/>
</dbReference>
<dbReference type="InterPro" id="IPR002850">
    <property type="entry name" value="PIN_toxin-like"/>
</dbReference>
<organism evidence="2 3">
    <name type="scientific">Meiothermus granaticius NBRC 107808</name>
    <dbReference type="NCBI Taxonomy" id="1227551"/>
    <lineage>
        <taxon>Bacteria</taxon>
        <taxon>Thermotogati</taxon>
        <taxon>Deinococcota</taxon>
        <taxon>Deinococci</taxon>
        <taxon>Thermales</taxon>
        <taxon>Thermaceae</taxon>
        <taxon>Meiothermus</taxon>
    </lineage>
</organism>
<feature type="domain" description="PIN" evidence="1">
    <location>
        <begin position="1"/>
        <end position="120"/>
    </location>
</feature>
<dbReference type="InterPro" id="IPR002716">
    <property type="entry name" value="PIN_dom"/>
</dbReference>
<evidence type="ECO:0000313" key="3">
    <source>
        <dbReference type="Proteomes" id="UP000266178"/>
    </source>
</evidence>
<dbReference type="PANTHER" id="PTHR34610:SF3">
    <property type="entry name" value="SSL7007 PROTEIN"/>
    <property type="match status" value="1"/>
</dbReference>
<keyword evidence="3" id="KW-1185">Reference proteome</keyword>
<keyword evidence="2" id="KW-0540">Nuclease</keyword>
<dbReference type="PANTHER" id="PTHR34610">
    <property type="entry name" value="SSL7007 PROTEIN"/>
    <property type="match status" value="1"/>
</dbReference>
<dbReference type="GO" id="GO:0016787">
    <property type="term" value="F:hydrolase activity"/>
    <property type="evidence" value="ECO:0007669"/>
    <property type="project" value="UniProtKB-KW"/>
</dbReference>
<dbReference type="Pfam" id="PF13470">
    <property type="entry name" value="PIN_3"/>
    <property type="match status" value="1"/>
</dbReference>
<dbReference type="NCBIfam" id="TIGR00305">
    <property type="entry name" value="putative toxin-antitoxin system toxin component, PIN family"/>
    <property type="match status" value="1"/>
</dbReference>
<evidence type="ECO:0000313" key="2">
    <source>
        <dbReference type="EMBL" id="RIH91776.1"/>
    </source>
</evidence>
<accession>A0A399F7Y2</accession>
<dbReference type="OrthoDB" id="32918at2"/>
<gene>
    <name evidence="2" type="primary">vapC_2</name>
    <name evidence="2" type="ORF">Mgrana_02353</name>
</gene>
<dbReference type="AlphaFoldDB" id="A0A399F7Y2"/>
<dbReference type="SMART" id="SM00670">
    <property type="entry name" value="PINc"/>
    <property type="match status" value="1"/>
</dbReference>
<reference evidence="2 3" key="1">
    <citation type="submission" date="2018-08" db="EMBL/GenBank/DDBJ databases">
        <title>Meiothermus granaticius genome AF-68 sequencing project.</title>
        <authorList>
            <person name="Da Costa M.S."/>
            <person name="Albuquerque L."/>
            <person name="Raposo P."/>
            <person name="Froufe H.J.C."/>
            <person name="Barroso C.S."/>
            <person name="Egas C."/>
        </authorList>
    </citation>
    <scope>NUCLEOTIDE SEQUENCE [LARGE SCALE GENOMIC DNA]</scope>
    <source>
        <strain evidence="2 3">AF-68</strain>
    </source>
</reference>
<dbReference type="RefSeq" id="WP_119357820.1">
    <property type="nucleotide sequence ID" value="NZ_BJXM01000035.1"/>
</dbReference>
<protein>
    <submittedName>
        <fullName evidence="2">tRNA(fMet)-specific endonuclease VapC</fullName>
        <ecNumber evidence="2">3.1.-.-</ecNumber>
    </submittedName>
</protein>